<evidence type="ECO:0000313" key="3">
    <source>
        <dbReference type="WBParaSite" id="TMUE_2000010026.1"/>
    </source>
</evidence>
<name>A0A5S6QRP7_TRIMR</name>
<feature type="compositionally biased region" description="Basic and acidic residues" evidence="1">
    <location>
        <begin position="67"/>
        <end position="83"/>
    </location>
</feature>
<keyword evidence="2" id="KW-1185">Reference proteome</keyword>
<dbReference type="WBParaSite" id="TMUE_2000010026.1">
    <property type="protein sequence ID" value="TMUE_2000010026.1"/>
    <property type="gene ID" value="WBGene00300810"/>
</dbReference>
<accession>A0A5S6QRP7</accession>
<sequence length="172" mass="19039">MAGEFHCLRAREPRRTRVCYRWTHRSNLRIARPRSRETKAQRLGRSPLGPPVALRCSTLATRLSRGNADETSDRPSNVGDRDAGKLPLCKRLAPFFCVTFTSKKVATTAARTRRPVAMESRRAVVPRTCSDNSLFCHTTRGLSLDADQPGGLGFRQAGQGSLRPGYQSTGEP</sequence>
<feature type="region of interest" description="Disordered" evidence="1">
    <location>
        <begin position="147"/>
        <end position="172"/>
    </location>
</feature>
<dbReference type="Proteomes" id="UP000046395">
    <property type="component" value="Unassembled WGS sequence"/>
</dbReference>
<reference evidence="3" key="1">
    <citation type="submission" date="2019-12" db="UniProtKB">
        <authorList>
            <consortium name="WormBaseParasite"/>
        </authorList>
    </citation>
    <scope>IDENTIFICATION</scope>
</reference>
<feature type="region of interest" description="Disordered" evidence="1">
    <location>
        <begin position="63"/>
        <end position="83"/>
    </location>
</feature>
<proteinExistence type="predicted"/>
<evidence type="ECO:0000313" key="2">
    <source>
        <dbReference type="Proteomes" id="UP000046395"/>
    </source>
</evidence>
<evidence type="ECO:0000256" key="1">
    <source>
        <dbReference type="SAM" id="MobiDB-lite"/>
    </source>
</evidence>
<dbReference type="AlphaFoldDB" id="A0A5S6QRP7"/>
<organism evidence="2 3">
    <name type="scientific">Trichuris muris</name>
    <name type="common">Mouse whipworm</name>
    <dbReference type="NCBI Taxonomy" id="70415"/>
    <lineage>
        <taxon>Eukaryota</taxon>
        <taxon>Metazoa</taxon>
        <taxon>Ecdysozoa</taxon>
        <taxon>Nematoda</taxon>
        <taxon>Enoplea</taxon>
        <taxon>Dorylaimia</taxon>
        <taxon>Trichinellida</taxon>
        <taxon>Trichuridae</taxon>
        <taxon>Trichuris</taxon>
    </lineage>
</organism>
<protein>
    <submittedName>
        <fullName evidence="3">Uncharacterized protein</fullName>
    </submittedName>
</protein>